<accession>A0A9X1FWL5</accession>
<sequence>MAGFQRAATPLLIHSQPKSGTTSVEEALAAARVIVPKVHFLGERHEIVFQRYSNTGSALPLHYHLETQLRQCLPTLSRPLRVVTMVRDPIARVVSANFQVPQISGIDGLDGSALVARIARNLEEKCAELRLDAWFEDEIVGVHGADLRAAGFDRDVGVGLYEITGGHLLVLRTDRLNDAIGRLSEFTGVPLALRRSNSRAHGKSADLYDRVKSHLRLPQDLIDLYYDTPWMRLFFSSAEIDSLRDKWTA</sequence>
<proteinExistence type="predicted"/>
<keyword evidence="2" id="KW-1185">Reference proteome</keyword>
<gene>
    <name evidence="1" type="ORF">KX928_14425</name>
</gene>
<dbReference type="AlphaFoldDB" id="A0A9X1FWL5"/>
<dbReference type="RefSeq" id="WP_219503993.1">
    <property type="nucleotide sequence ID" value="NZ_JAHXDN010000004.1"/>
</dbReference>
<comment type="caution">
    <text evidence="1">The sequence shown here is derived from an EMBL/GenBank/DDBJ whole genome shotgun (WGS) entry which is preliminary data.</text>
</comment>
<reference evidence="1" key="1">
    <citation type="submission" date="2021-07" db="EMBL/GenBank/DDBJ databases">
        <title>Roseobacter insulae sp. nov., isolated from a tidal flat.</title>
        <authorList>
            <person name="Park S."/>
            <person name="Yoon J.-H."/>
        </authorList>
    </citation>
    <scope>NUCLEOTIDE SEQUENCE</scope>
    <source>
        <strain evidence="1">YSTF-M11</strain>
    </source>
</reference>
<evidence type="ECO:0000313" key="1">
    <source>
        <dbReference type="EMBL" id="MBW4708982.1"/>
    </source>
</evidence>
<organism evidence="1 2">
    <name type="scientific">Roseobacter insulae</name>
    <dbReference type="NCBI Taxonomy" id="2859783"/>
    <lineage>
        <taxon>Bacteria</taxon>
        <taxon>Pseudomonadati</taxon>
        <taxon>Pseudomonadota</taxon>
        <taxon>Alphaproteobacteria</taxon>
        <taxon>Rhodobacterales</taxon>
        <taxon>Roseobacteraceae</taxon>
        <taxon>Roseobacter</taxon>
    </lineage>
</organism>
<dbReference type="EMBL" id="JAHXDN010000004">
    <property type="protein sequence ID" value="MBW4708982.1"/>
    <property type="molecule type" value="Genomic_DNA"/>
</dbReference>
<evidence type="ECO:0000313" key="2">
    <source>
        <dbReference type="Proteomes" id="UP001138661"/>
    </source>
</evidence>
<name>A0A9X1FWL5_9RHOB</name>
<dbReference type="Proteomes" id="UP001138661">
    <property type="component" value="Unassembled WGS sequence"/>
</dbReference>
<protein>
    <submittedName>
        <fullName evidence="1">Capsular polysaccharide synthesis family protein</fullName>
    </submittedName>
</protein>